<protein>
    <recommendedName>
        <fullName evidence="4">EamA domain-containing protein</fullName>
    </recommendedName>
</protein>
<dbReference type="Gene3D" id="1.10.3730.20">
    <property type="match status" value="1"/>
</dbReference>
<organism evidence="2 3">
    <name type="scientific">Acanthosepion pharaonis</name>
    <name type="common">Pharaoh cuttlefish</name>
    <name type="synonym">Sepia pharaonis</name>
    <dbReference type="NCBI Taxonomy" id="158019"/>
    <lineage>
        <taxon>Eukaryota</taxon>
        <taxon>Metazoa</taxon>
        <taxon>Spiralia</taxon>
        <taxon>Lophotrochozoa</taxon>
        <taxon>Mollusca</taxon>
        <taxon>Cephalopoda</taxon>
        <taxon>Coleoidea</taxon>
        <taxon>Decapodiformes</taxon>
        <taxon>Sepiida</taxon>
        <taxon>Sepiina</taxon>
        <taxon>Sepiidae</taxon>
        <taxon>Acanthosepion</taxon>
    </lineage>
</organism>
<sequence length="161" mass="17815">MSTKNKLSGYGLILASSAGLFASLASLSVKLAVTDETVKEICQILNALSDIINWPLLSSTCSEVLICVLRVCCFCLMFAFNTLMWTTFTKSLHYFTSTVEASATNTACNFTFSAIFGWLFFNENLPLQWWIGCLCIVIGLYLIQSGNTKTHPLQENKAKIN</sequence>
<keyword evidence="1" id="KW-1133">Transmembrane helix</keyword>
<keyword evidence="1" id="KW-0812">Transmembrane</keyword>
<comment type="caution">
    <text evidence="2">The sequence shown here is derived from an EMBL/GenBank/DDBJ whole genome shotgun (WGS) entry which is preliminary data.</text>
</comment>
<keyword evidence="1" id="KW-0472">Membrane</keyword>
<dbReference type="SUPFAM" id="SSF103481">
    <property type="entry name" value="Multidrug resistance efflux transporter EmrE"/>
    <property type="match status" value="1"/>
</dbReference>
<proteinExistence type="predicted"/>
<keyword evidence="3" id="KW-1185">Reference proteome</keyword>
<name>A0A812AYY0_ACAPH</name>
<dbReference type="EMBL" id="CAHIKZ030000269">
    <property type="protein sequence ID" value="CAE1165028.1"/>
    <property type="molecule type" value="Genomic_DNA"/>
</dbReference>
<evidence type="ECO:0000313" key="3">
    <source>
        <dbReference type="Proteomes" id="UP000597762"/>
    </source>
</evidence>
<dbReference type="InterPro" id="IPR037185">
    <property type="entry name" value="EmrE-like"/>
</dbReference>
<dbReference type="OrthoDB" id="5854584at2759"/>
<dbReference type="PANTHER" id="PTHR31965:SF1">
    <property type="entry name" value="TRANSMEMBRANE PROTEIN 42"/>
    <property type="match status" value="1"/>
</dbReference>
<gene>
    <name evidence="2" type="ORF">SPHA_8303</name>
</gene>
<dbReference type="InterPro" id="IPR039632">
    <property type="entry name" value="TMEM42"/>
</dbReference>
<feature type="transmembrane region" description="Helical" evidence="1">
    <location>
        <begin position="101"/>
        <end position="121"/>
    </location>
</feature>
<feature type="transmembrane region" description="Helical" evidence="1">
    <location>
        <begin position="56"/>
        <end position="80"/>
    </location>
</feature>
<dbReference type="AlphaFoldDB" id="A0A812AYY0"/>
<feature type="transmembrane region" description="Helical" evidence="1">
    <location>
        <begin position="127"/>
        <end position="143"/>
    </location>
</feature>
<evidence type="ECO:0008006" key="4">
    <source>
        <dbReference type="Google" id="ProtNLM"/>
    </source>
</evidence>
<evidence type="ECO:0000256" key="1">
    <source>
        <dbReference type="SAM" id="Phobius"/>
    </source>
</evidence>
<dbReference type="Proteomes" id="UP000597762">
    <property type="component" value="Unassembled WGS sequence"/>
</dbReference>
<dbReference type="PANTHER" id="PTHR31965">
    <property type="entry name" value="TRANSMEMBRANE PROTEIN 42"/>
    <property type="match status" value="1"/>
</dbReference>
<evidence type="ECO:0000313" key="2">
    <source>
        <dbReference type="EMBL" id="CAE1165028.1"/>
    </source>
</evidence>
<reference evidence="2" key="1">
    <citation type="submission" date="2021-01" db="EMBL/GenBank/DDBJ databases">
        <authorList>
            <person name="Li R."/>
            <person name="Bekaert M."/>
        </authorList>
    </citation>
    <scope>NUCLEOTIDE SEQUENCE</scope>
    <source>
        <strain evidence="2">Farmed</strain>
    </source>
</reference>
<accession>A0A812AYY0</accession>